<reference evidence="2" key="1">
    <citation type="journal article" date="2019" name="Int. J. Syst. Evol. Microbiol.">
        <title>The Global Catalogue of Microorganisms (GCM) 10K type strain sequencing project: providing services to taxonomists for standard genome sequencing and annotation.</title>
        <authorList>
            <consortium name="The Broad Institute Genomics Platform"/>
            <consortium name="The Broad Institute Genome Sequencing Center for Infectious Disease"/>
            <person name="Wu L."/>
            <person name="Ma J."/>
        </authorList>
    </citation>
    <scope>NUCLEOTIDE SEQUENCE [LARGE SCALE GENOMIC DNA]</scope>
    <source>
        <strain evidence="2">CCUG 61889</strain>
    </source>
</reference>
<proteinExistence type="predicted"/>
<protein>
    <recommendedName>
        <fullName evidence="3">DUF721 domain-containing protein</fullName>
    </recommendedName>
</protein>
<gene>
    <name evidence="1" type="ORF">ACFOU2_12335</name>
</gene>
<accession>A0ABV8B4J7</accession>
<organism evidence="1 2">
    <name type="scientific">Bacillus songklensis</name>
    <dbReference type="NCBI Taxonomy" id="1069116"/>
    <lineage>
        <taxon>Bacteria</taxon>
        <taxon>Bacillati</taxon>
        <taxon>Bacillota</taxon>
        <taxon>Bacilli</taxon>
        <taxon>Bacillales</taxon>
        <taxon>Bacillaceae</taxon>
        <taxon>Bacillus</taxon>
    </lineage>
</organism>
<evidence type="ECO:0008006" key="3">
    <source>
        <dbReference type="Google" id="ProtNLM"/>
    </source>
</evidence>
<keyword evidence="2" id="KW-1185">Reference proteome</keyword>
<comment type="caution">
    <text evidence="1">The sequence shown here is derived from an EMBL/GenBank/DDBJ whole genome shotgun (WGS) entry which is preliminary data.</text>
</comment>
<evidence type="ECO:0000313" key="2">
    <source>
        <dbReference type="Proteomes" id="UP001595752"/>
    </source>
</evidence>
<sequence length="106" mass="12641">MSKQRKEFPVHHSIAEMILNICFEEYKRKFDRRMSLLHYNLNMPAKQRHHIDQSAINLDVSVAVPLTRSLLIKCEELQQMLKQEFQLLTGLNVQDVRIRIQRVLVE</sequence>
<evidence type="ECO:0000313" key="1">
    <source>
        <dbReference type="EMBL" id="MFC3884235.1"/>
    </source>
</evidence>
<name>A0ABV8B4J7_9BACI</name>
<dbReference type="RefSeq" id="WP_377915491.1">
    <property type="nucleotide sequence ID" value="NZ_JBHRZT010000052.1"/>
</dbReference>
<dbReference type="Proteomes" id="UP001595752">
    <property type="component" value="Unassembled WGS sequence"/>
</dbReference>
<dbReference type="EMBL" id="JBHRZT010000052">
    <property type="protein sequence ID" value="MFC3884235.1"/>
    <property type="molecule type" value="Genomic_DNA"/>
</dbReference>